<feature type="compositionally biased region" description="Low complexity" evidence="1">
    <location>
        <begin position="39"/>
        <end position="52"/>
    </location>
</feature>
<protein>
    <submittedName>
        <fullName evidence="2">Uncharacterized protein</fullName>
    </submittedName>
</protein>
<comment type="caution">
    <text evidence="2">The sequence shown here is derived from an EMBL/GenBank/DDBJ whole genome shotgun (WGS) entry which is preliminary data.</text>
</comment>
<gene>
    <name evidence="2" type="ORF">AVEN_160753_1</name>
</gene>
<reference evidence="2 3" key="1">
    <citation type="journal article" date="2019" name="Sci. Rep.">
        <title>Orb-weaving spider Araneus ventricosus genome elucidates the spidroin gene catalogue.</title>
        <authorList>
            <person name="Kono N."/>
            <person name="Nakamura H."/>
            <person name="Ohtoshi R."/>
            <person name="Moran D.A.P."/>
            <person name="Shinohara A."/>
            <person name="Yoshida Y."/>
            <person name="Fujiwara M."/>
            <person name="Mori M."/>
            <person name="Tomita M."/>
            <person name="Arakawa K."/>
        </authorList>
    </citation>
    <scope>NUCLEOTIDE SEQUENCE [LARGE SCALE GENOMIC DNA]</scope>
</reference>
<organism evidence="2 3">
    <name type="scientific">Araneus ventricosus</name>
    <name type="common">Orbweaver spider</name>
    <name type="synonym">Epeira ventricosa</name>
    <dbReference type="NCBI Taxonomy" id="182803"/>
    <lineage>
        <taxon>Eukaryota</taxon>
        <taxon>Metazoa</taxon>
        <taxon>Ecdysozoa</taxon>
        <taxon>Arthropoda</taxon>
        <taxon>Chelicerata</taxon>
        <taxon>Arachnida</taxon>
        <taxon>Araneae</taxon>
        <taxon>Araneomorphae</taxon>
        <taxon>Entelegynae</taxon>
        <taxon>Araneoidea</taxon>
        <taxon>Araneidae</taxon>
        <taxon>Araneus</taxon>
    </lineage>
</organism>
<evidence type="ECO:0000256" key="1">
    <source>
        <dbReference type="SAM" id="MobiDB-lite"/>
    </source>
</evidence>
<proteinExistence type="predicted"/>
<keyword evidence="3" id="KW-1185">Reference proteome</keyword>
<dbReference type="Proteomes" id="UP000499080">
    <property type="component" value="Unassembled WGS sequence"/>
</dbReference>
<dbReference type="AlphaFoldDB" id="A0A4Y2GCP0"/>
<evidence type="ECO:0000313" key="3">
    <source>
        <dbReference type="Proteomes" id="UP000499080"/>
    </source>
</evidence>
<feature type="compositionally biased region" description="Polar residues" evidence="1">
    <location>
        <begin position="27"/>
        <end position="38"/>
    </location>
</feature>
<accession>A0A4Y2GCP0</accession>
<name>A0A4Y2GCP0_ARAVE</name>
<evidence type="ECO:0000313" key="2">
    <source>
        <dbReference type="EMBL" id="GBM50536.1"/>
    </source>
</evidence>
<sequence>MQENQVSQVAGTIPLIQISNRNRQQFTSNNSNSTFGFRSTNSQQITNNNSKSTFNSAKLTGFPALTADETPKSSQWINILRARTHAVVTAKSAESWKWCSSSYSLLQGGAAYSAFAPTFGVNHSAGE</sequence>
<dbReference type="EMBL" id="BGPR01001302">
    <property type="protein sequence ID" value="GBM50536.1"/>
    <property type="molecule type" value="Genomic_DNA"/>
</dbReference>
<feature type="region of interest" description="Disordered" evidence="1">
    <location>
        <begin position="27"/>
        <end position="52"/>
    </location>
</feature>